<dbReference type="InterPro" id="IPR050570">
    <property type="entry name" value="Cell_wall_metabolism_enzyme"/>
</dbReference>
<evidence type="ECO:0000313" key="6">
    <source>
        <dbReference type="Proteomes" id="UP001168540"/>
    </source>
</evidence>
<dbReference type="CDD" id="cd12797">
    <property type="entry name" value="M23_peptidase"/>
    <property type="match status" value="1"/>
</dbReference>
<evidence type="ECO:0000256" key="1">
    <source>
        <dbReference type="ARBA" id="ARBA00038420"/>
    </source>
</evidence>
<dbReference type="Proteomes" id="UP001168540">
    <property type="component" value="Unassembled WGS sequence"/>
</dbReference>
<name>A0ABT7XS51_9NEIS</name>
<dbReference type="PANTHER" id="PTHR21666:SF263">
    <property type="entry name" value="MUREIN HYDROLASE ACTIVATOR NLPD"/>
    <property type="match status" value="1"/>
</dbReference>
<comment type="similarity">
    <text evidence="1">Belongs to the E.coli NlpD/Haemophilus LppB family.</text>
</comment>
<dbReference type="InterPro" id="IPR036779">
    <property type="entry name" value="LysM_dom_sf"/>
</dbReference>
<keyword evidence="6" id="KW-1185">Reference proteome</keyword>
<dbReference type="CDD" id="cd00118">
    <property type="entry name" value="LysM"/>
    <property type="match status" value="1"/>
</dbReference>
<dbReference type="PANTHER" id="PTHR21666">
    <property type="entry name" value="PEPTIDASE-RELATED"/>
    <property type="match status" value="1"/>
</dbReference>
<dbReference type="PROSITE" id="PS51257">
    <property type="entry name" value="PROKAR_LIPOPROTEIN"/>
    <property type="match status" value="1"/>
</dbReference>
<dbReference type="Pfam" id="PF01476">
    <property type="entry name" value="LysM"/>
    <property type="match status" value="1"/>
</dbReference>
<feature type="region of interest" description="Disordered" evidence="2">
    <location>
        <begin position="84"/>
        <end position="133"/>
    </location>
</feature>
<feature type="chain" id="PRO_5047177854" evidence="3">
    <location>
        <begin position="29"/>
        <end position="252"/>
    </location>
</feature>
<keyword evidence="3" id="KW-0732">Signal</keyword>
<dbReference type="Pfam" id="PF01551">
    <property type="entry name" value="Peptidase_M23"/>
    <property type="match status" value="1"/>
</dbReference>
<dbReference type="EMBL" id="JAUEDK010000038">
    <property type="protein sequence ID" value="MDN0076636.1"/>
    <property type="molecule type" value="Genomic_DNA"/>
</dbReference>
<comment type="caution">
    <text evidence="5">The sequence shown here is derived from an EMBL/GenBank/DDBJ whole genome shotgun (WGS) entry which is preliminary data.</text>
</comment>
<dbReference type="Gene3D" id="3.10.350.10">
    <property type="entry name" value="LysM domain"/>
    <property type="match status" value="1"/>
</dbReference>
<protein>
    <submittedName>
        <fullName evidence="5">Peptidoglycan DD-metalloendopeptidase family protein</fullName>
    </submittedName>
</protein>
<accession>A0ABT7XS51</accession>
<dbReference type="InterPro" id="IPR011055">
    <property type="entry name" value="Dup_hybrid_motif"/>
</dbReference>
<feature type="signal peptide" evidence="3">
    <location>
        <begin position="1"/>
        <end position="28"/>
    </location>
</feature>
<proteinExistence type="inferred from homology"/>
<evidence type="ECO:0000259" key="4">
    <source>
        <dbReference type="PROSITE" id="PS51782"/>
    </source>
</evidence>
<dbReference type="InterPro" id="IPR018392">
    <property type="entry name" value="LysM"/>
</dbReference>
<feature type="compositionally biased region" description="Pro residues" evidence="2">
    <location>
        <begin position="105"/>
        <end position="129"/>
    </location>
</feature>
<dbReference type="SUPFAM" id="SSF51261">
    <property type="entry name" value="Duplicated hybrid motif"/>
    <property type="match status" value="1"/>
</dbReference>
<feature type="domain" description="LysM" evidence="4">
    <location>
        <begin position="37"/>
        <end position="81"/>
    </location>
</feature>
<evidence type="ECO:0000256" key="2">
    <source>
        <dbReference type="SAM" id="MobiDB-lite"/>
    </source>
</evidence>
<dbReference type="InterPro" id="IPR016047">
    <property type="entry name" value="M23ase_b-sheet_dom"/>
</dbReference>
<dbReference type="RefSeq" id="WP_289831288.1">
    <property type="nucleotide sequence ID" value="NZ_JAUEDK010000038.1"/>
</dbReference>
<dbReference type="Gene3D" id="2.70.70.10">
    <property type="entry name" value="Glucose Permease (Domain IIA)"/>
    <property type="match status" value="1"/>
</dbReference>
<organism evidence="5 6">
    <name type="scientific">Crenobacter oryzisoli</name>
    <dbReference type="NCBI Taxonomy" id="3056844"/>
    <lineage>
        <taxon>Bacteria</taxon>
        <taxon>Pseudomonadati</taxon>
        <taxon>Pseudomonadota</taxon>
        <taxon>Betaproteobacteria</taxon>
        <taxon>Neisseriales</taxon>
        <taxon>Neisseriaceae</taxon>
        <taxon>Crenobacter</taxon>
    </lineage>
</organism>
<gene>
    <name evidence="5" type="ORF">QU481_17370</name>
</gene>
<dbReference type="PROSITE" id="PS51782">
    <property type="entry name" value="LYSM"/>
    <property type="match status" value="1"/>
</dbReference>
<evidence type="ECO:0000313" key="5">
    <source>
        <dbReference type="EMBL" id="MDN0076636.1"/>
    </source>
</evidence>
<reference evidence="5" key="1">
    <citation type="submission" date="2023-06" db="EMBL/GenBank/DDBJ databases">
        <authorList>
            <person name="Zhang S."/>
        </authorList>
    </citation>
    <scope>NUCLEOTIDE SEQUENCE</scope>
    <source>
        <strain evidence="5">SG2303</strain>
    </source>
</reference>
<dbReference type="SMART" id="SM00257">
    <property type="entry name" value="LysM"/>
    <property type="match status" value="1"/>
</dbReference>
<evidence type="ECO:0000256" key="3">
    <source>
        <dbReference type="SAM" id="SignalP"/>
    </source>
</evidence>
<sequence>MRFSLFHFIRMRATACAALCAGLIAACASTSGPVPPGYYRVQQGDTLYRIAKNNGRSVGELTRWNNLANAAQIDAGQVLRVVPPAGGAPAPTRPLPPAGSAHKPTPAPVPAPSPAPSPSSAPSPVPAPSKPAQALSLQWPVKGPLLRRFDGSASKGIDIGGGAGTSIQAAAAGKVAFAGTNIRGYGNLVIIQHNSNYLTAYANNQSLLVKEGQRVSQGQKIALMGSTAADRTQLHFELRYQGKAIDPMQYLP</sequence>